<proteinExistence type="predicted"/>
<evidence type="ECO:0000313" key="3">
    <source>
        <dbReference type="Proteomes" id="UP000479499"/>
    </source>
</evidence>
<keyword evidence="1" id="KW-0472">Membrane</keyword>
<evidence type="ECO:0000313" key="2">
    <source>
        <dbReference type="EMBL" id="NGL84488.1"/>
    </source>
</evidence>
<dbReference type="EMBL" id="JAAKFZ010000017">
    <property type="protein sequence ID" value="NGL84488.1"/>
    <property type="molecule type" value="Genomic_DNA"/>
</dbReference>
<protein>
    <recommendedName>
        <fullName evidence="4">Ubiquitin C-terminal hydrolase</fullName>
    </recommendedName>
</protein>
<reference evidence="2 3" key="1">
    <citation type="submission" date="2020-02" db="EMBL/GenBank/DDBJ databases">
        <title>M-like protein SrM is not crucial to the virulence of a novel isolate of Streptococcus equi subsp. ruminatorum from Macaca mulatta.</title>
        <authorList>
            <person name="Guo G."/>
            <person name="Cheng L."/>
            <person name="Zhang W."/>
        </authorList>
    </citation>
    <scope>NUCLEOTIDE SEQUENCE [LARGE SCALE GENOMIC DNA]</scope>
    <source>
        <strain evidence="2 3">FJ1804</strain>
    </source>
</reference>
<evidence type="ECO:0008006" key="4">
    <source>
        <dbReference type="Google" id="ProtNLM"/>
    </source>
</evidence>
<dbReference type="AlphaFoldDB" id="A0A6M1L3G7"/>
<accession>A0A6M1L3G7</accession>
<keyword evidence="1" id="KW-0812">Transmembrane</keyword>
<organism evidence="2 3">
    <name type="scientific">Streptococcus equi subsp. ruminatorum</name>
    <dbReference type="NCBI Taxonomy" id="254358"/>
    <lineage>
        <taxon>Bacteria</taxon>
        <taxon>Bacillati</taxon>
        <taxon>Bacillota</taxon>
        <taxon>Bacilli</taxon>
        <taxon>Lactobacillales</taxon>
        <taxon>Streptococcaceae</taxon>
        <taxon>Streptococcus</taxon>
    </lineage>
</organism>
<gene>
    <name evidence="2" type="ORF">G5B50_06890</name>
</gene>
<sequence>MIVKKKVIILLGIVAILVMGGIFMFSYNQNQEQILERQFNHEQKRIVLYLLNHYRGVNEIEFNDIENNSITGSKNVLLTINKKIKMEVAFFNFNDDTDNYVISWNGKLSLIDKNPITHLSSIDKIKVKYWSNNDSNR</sequence>
<dbReference type="Proteomes" id="UP000479499">
    <property type="component" value="Unassembled WGS sequence"/>
</dbReference>
<feature type="transmembrane region" description="Helical" evidence="1">
    <location>
        <begin position="7"/>
        <end position="27"/>
    </location>
</feature>
<name>A0A6M1L3G7_9STRE</name>
<keyword evidence="1" id="KW-1133">Transmembrane helix</keyword>
<evidence type="ECO:0000256" key="1">
    <source>
        <dbReference type="SAM" id="Phobius"/>
    </source>
</evidence>
<dbReference type="RefSeq" id="WP_164336490.1">
    <property type="nucleotide sequence ID" value="NZ_JAAKFZ010000017.1"/>
</dbReference>
<comment type="caution">
    <text evidence="2">The sequence shown here is derived from an EMBL/GenBank/DDBJ whole genome shotgun (WGS) entry which is preliminary data.</text>
</comment>